<reference evidence="3" key="1">
    <citation type="submission" date="2019-07" db="EMBL/GenBank/DDBJ databases">
        <authorList>
            <person name="Dittberner H."/>
        </authorList>
    </citation>
    <scope>NUCLEOTIDE SEQUENCE [LARGE SCALE GENOMIC DNA]</scope>
</reference>
<proteinExistence type="predicted"/>
<dbReference type="InterPro" id="IPR014002">
    <property type="entry name" value="Agenet_dom_plant"/>
</dbReference>
<dbReference type="EMBL" id="CABITT030000006">
    <property type="protein sequence ID" value="VVB07613.1"/>
    <property type="molecule type" value="Genomic_DNA"/>
</dbReference>
<feature type="domain" description="Agenet" evidence="2">
    <location>
        <begin position="103"/>
        <end position="163"/>
    </location>
</feature>
<gene>
    <name evidence="3" type="ORF">ANE_LOCUS18057</name>
</gene>
<dbReference type="Proteomes" id="UP000489600">
    <property type="component" value="Unassembled WGS sequence"/>
</dbReference>
<dbReference type="InterPro" id="IPR008395">
    <property type="entry name" value="Agenet-like_dom"/>
</dbReference>
<dbReference type="PANTHER" id="PTHR36805:SF7">
    <property type="entry name" value="AGENET DOMAIN-CONTAINING PROTEIN"/>
    <property type="match status" value="1"/>
</dbReference>
<comment type="caution">
    <text evidence="3">The sequence shown here is derived from an EMBL/GenBank/DDBJ whole genome shotgun (WGS) entry which is preliminary data.</text>
</comment>
<dbReference type="OrthoDB" id="1894168at2759"/>
<accession>A0A565C1T3</accession>
<keyword evidence="4" id="KW-1185">Reference proteome</keyword>
<evidence type="ECO:0000313" key="4">
    <source>
        <dbReference type="Proteomes" id="UP000489600"/>
    </source>
</evidence>
<feature type="compositionally biased region" description="Basic and acidic residues" evidence="1">
    <location>
        <begin position="203"/>
        <end position="215"/>
    </location>
</feature>
<name>A0A565C1T3_9BRAS</name>
<evidence type="ECO:0000256" key="1">
    <source>
        <dbReference type="SAM" id="MobiDB-lite"/>
    </source>
</evidence>
<dbReference type="Pfam" id="PF05641">
    <property type="entry name" value="Agenet"/>
    <property type="match status" value="1"/>
</dbReference>
<dbReference type="PANTHER" id="PTHR36805">
    <property type="entry name" value="AGENET DOMAIN-CONTAINING PROTEIN"/>
    <property type="match status" value="1"/>
</dbReference>
<feature type="region of interest" description="Disordered" evidence="1">
    <location>
        <begin position="192"/>
        <end position="247"/>
    </location>
</feature>
<protein>
    <recommendedName>
        <fullName evidence="2">Agenet domain-containing protein</fullName>
    </recommendedName>
</protein>
<evidence type="ECO:0000313" key="3">
    <source>
        <dbReference type="EMBL" id="VVB07613.1"/>
    </source>
</evidence>
<dbReference type="AlphaFoldDB" id="A0A565C1T3"/>
<feature type="compositionally biased region" description="Basic and acidic residues" evidence="1">
    <location>
        <begin position="230"/>
        <end position="242"/>
    </location>
</feature>
<evidence type="ECO:0000259" key="2">
    <source>
        <dbReference type="SMART" id="SM00743"/>
    </source>
</evidence>
<feature type="region of interest" description="Disordered" evidence="1">
    <location>
        <begin position="287"/>
        <end position="310"/>
    </location>
</feature>
<sequence>MSHINLPFKVGDSVEVRSFELGFRGAWFLCEITKIFKQGRALFYNLKYLDFPGEGLHKTKVFQYLEDGDKKYLMVRPVYPKKCRENKVLKKEDDLEEALVVHDTWKVGDLVDWWTDHCYWSGKVLEVRENDSLKIELLPPPYGEGDIYDVLSEDLRPSLEWSFEEGWIVPFSEDGQKRRCATLIKPLNKDQIKGDVPETSEEQMERPAQKVKDDVSETTEEQMQIPTQKVKGDVPETTEEKMQGPMQKLKGEGDLRLNIMESDMKEAAVLDLEELIVRIQWLKAMLAQDESNSSEKSSWKYVDYRPSSSM</sequence>
<organism evidence="3 4">
    <name type="scientific">Arabis nemorensis</name>
    <dbReference type="NCBI Taxonomy" id="586526"/>
    <lineage>
        <taxon>Eukaryota</taxon>
        <taxon>Viridiplantae</taxon>
        <taxon>Streptophyta</taxon>
        <taxon>Embryophyta</taxon>
        <taxon>Tracheophyta</taxon>
        <taxon>Spermatophyta</taxon>
        <taxon>Magnoliopsida</taxon>
        <taxon>eudicotyledons</taxon>
        <taxon>Gunneridae</taxon>
        <taxon>Pentapetalae</taxon>
        <taxon>rosids</taxon>
        <taxon>malvids</taxon>
        <taxon>Brassicales</taxon>
        <taxon>Brassicaceae</taxon>
        <taxon>Arabideae</taxon>
        <taxon>Arabis</taxon>
    </lineage>
</organism>
<dbReference type="SMART" id="SM00743">
    <property type="entry name" value="Agenet"/>
    <property type="match status" value="1"/>
</dbReference>